<comment type="caution">
    <text evidence="1">The sequence shown here is derived from an EMBL/GenBank/DDBJ whole genome shotgun (WGS) entry which is preliminary data.</text>
</comment>
<name>A0A7C3VK08_9CYAN</name>
<accession>A0A7C3VK08</accession>
<dbReference type="EMBL" id="DSPX01000229">
    <property type="protein sequence ID" value="HGG03292.1"/>
    <property type="molecule type" value="Genomic_DNA"/>
</dbReference>
<evidence type="ECO:0000313" key="1">
    <source>
        <dbReference type="EMBL" id="HGG03292.1"/>
    </source>
</evidence>
<dbReference type="AlphaFoldDB" id="A0A7C3VK08"/>
<proteinExistence type="predicted"/>
<gene>
    <name evidence="1" type="ORF">ENR15_22295</name>
</gene>
<sequence length="105" mass="12685">MLIGFTVSKEVVMKFWEDLWQNTKRAFSTSCPKCKKNDADLPSEKRIHRFVVKKHPHYHHHYHQGHDGKLHHQMTIDWEKTVELSCQNCGHTWTIKETEYGWRNR</sequence>
<organism evidence="1">
    <name type="scientific">Planktothricoides sp. SpSt-374</name>
    <dbReference type="NCBI Taxonomy" id="2282167"/>
    <lineage>
        <taxon>Bacteria</taxon>
        <taxon>Bacillati</taxon>
        <taxon>Cyanobacteriota</taxon>
        <taxon>Cyanophyceae</taxon>
        <taxon>Oscillatoriophycideae</taxon>
        <taxon>Oscillatoriales</taxon>
        <taxon>Oscillatoriaceae</taxon>
        <taxon>Planktothricoides</taxon>
    </lineage>
</organism>
<protein>
    <submittedName>
        <fullName evidence="1">Uncharacterized protein</fullName>
    </submittedName>
</protein>
<reference evidence="1" key="1">
    <citation type="journal article" date="2020" name="mSystems">
        <title>Genome- and Community-Level Interaction Insights into Carbon Utilization and Element Cycling Functions of Hydrothermarchaeota in Hydrothermal Sediment.</title>
        <authorList>
            <person name="Zhou Z."/>
            <person name="Liu Y."/>
            <person name="Xu W."/>
            <person name="Pan J."/>
            <person name="Luo Z.H."/>
            <person name="Li M."/>
        </authorList>
    </citation>
    <scope>NUCLEOTIDE SEQUENCE [LARGE SCALE GENOMIC DNA]</scope>
    <source>
        <strain evidence="1">SpSt-374</strain>
    </source>
</reference>